<reference evidence="1 2" key="1">
    <citation type="journal article" date="2022" name="Hortic Res">
        <title>A haplotype resolved chromosomal level avocado genome allows analysis of novel avocado genes.</title>
        <authorList>
            <person name="Nath O."/>
            <person name="Fletcher S.J."/>
            <person name="Hayward A."/>
            <person name="Shaw L.M."/>
            <person name="Masouleh A.K."/>
            <person name="Furtado A."/>
            <person name="Henry R.J."/>
            <person name="Mitter N."/>
        </authorList>
    </citation>
    <scope>NUCLEOTIDE SEQUENCE [LARGE SCALE GENOMIC DNA]</scope>
    <source>
        <strain evidence="2">cv. Hass</strain>
    </source>
</reference>
<keyword evidence="2" id="KW-1185">Reference proteome</keyword>
<organism evidence="1 2">
    <name type="scientific">Persea americana</name>
    <name type="common">Avocado</name>
    <dbReference type="NCBI Taxonomy" id="3435"/>
    <lineage>
        <taxon>Eukaryota</taxon>
        <taxon>Viridiplantae</taxon>
        <taxon>Streptophyta</taxon>
        <taxon>Embryophyta</taxon>
        <taxon>Tracheophyta</taxon>
        <taxon>Spermatophyta</taxon>
        <taxon>Magnoliopsida</taxon>
        <taxon>Magnoliidae</taxon>
        <taxon>Laurales</taxon>
        <taxon>Lauraceae</taxon>
        <taxon>Persea</taxon>
    </lineage>
</organism>
<dbReference type="EMBL" id="CM056811">
    <property type="protein sequence ID" value="KAJ8637374.1"/>
    <property type="molecule type" value="Genomic_DNA"/>
</dbReference>
<proteinExistence type="predicted"/>
<accession>A0ACC2LVA3</accession>
<gene>
    <name evidence="1" type="ORF">MRB53_011641</name>
</gene>
<sequence>MQPALDTQTYHQPTWKELEKEPKPPRHIFFFFCAPRTSQKTSLLGSTEFLLWSLLEVYKGGFIRAESAYQC</sequence>
<evidence type="ECO:0000313" key="2">
    <source>
        <dbReference type="Proteomes" id="UP001234297"/>
    </source>
</evidence>
<name>A0ACC2LVA3_PERAE</name>
<evidence type="ECO:0000313" key="1">
    <source>
        <dbReference type="EMBL" id="KAJ8637374.1"/>
    </source>
</evidence>
<dbReference type="Proteomes" id="UP001234297">
    <property type="component" value="Chromosome 3"/>
</dbReference>
<comment type="caution">
    <text evidence="1">The sequence shown here is derived from an EMBL/GenBank/DDBJ whole genome shotgun (WGS) entry which is preliminary data.</text>
</comment>
<protein>
    <submittedName>
        <fullName evidence="1">Uncharacterized protein</fullName>
    </submittedName>
</protein>